<dbReference type="RefSeq" id="WP_130142610.1">
    <property type="nucleotide sequence ID" value="NZ_SGIT01000003.1"/>
</dbReference>
<dbReference type="GO" id="GO:0005524">
    <property type="term" value="F:ATP binding"/>
    <property type="evidence" value="ECO:0007669"/>
    <property type="project" value="UniProtKB-KW"/>
</dbReference>
<accession>A0A4Q6XI17</accession>
<evidence type="ECO:0000256" key="3">
    <source>
        <dbReference type="ARBA" id="ARBA00022679"/>
    </source>
</evidence>
<dbReference type="Gene3D" id="3.40.50.10330">
    <property type="entry name" value="Probable inorganic polyphosphate/atp-NAD kinase, domain 1"/>
    <property type="match status" value="1"/>
</dbReference>
<keyword evidence="4" id="KW-0479">Metal-binding</keyword>
<keyword evidence="3" id="KW-0808">Transferase</keyword>
<evidence type="ECO:0000256" key="2">
    <source>
        <dbReference type="ARBA" id="ARBA00022516"/>
    </source>
</evidence>
<proteinExistence type="predicted"/>
<keyword evidence="8" id="KW-0460">Magnesium</keyword>
<keyword evidence="2" id="KW-0444">Lipid biosynthesis</keyword>
<dbReference type="InterPro" id="IPR001206">
    <property type="entry name" value="Diacylglycerol_kinase_cat_dom"/>
</dbReference>
<dbReference type="InterPro" id="IPR005218">
    <property type="entry name" value="Diacylglycerol/lipid_kinase"/>
</dbReference>
<dbReference type="PROSITE" id="PS50146">
    <property type="entry name" value="DAGK"/>
    <property type="match status" value="1"/>
</dbReference>
<evidence type="ECO:0000256" key="6">
    <source>
        <dbReference type="ARBA" id="ARBA00022777"/>
    </source>
</evidence>
<dbReference type="InterPro" id="IPR050187">
    <property type="entry name" value="Lipid_Phosphate_FormReg"/>
</dbReference>
<reference evidence="13 14" key="1">
    <citation type="submission" date="2019-02" db="EMBL/GenBank/DDBJ databases">
        <authorList>
            <person name="Li Y."/>
        </authorList>
    </citation>
    <scope>NUCLEOTIDE SEQUENCE [LARGE SCALE GENOMIC DNA]</scope>
    <source>
        <strain evidence="13 14">30C10-4-7</strain>
    </source>
</reference>
<dbReference type="NCBIfam" id="TIGR00147">
    <property type="entry name" value="YegS/Rv2252/BmrU family lipid kinase"/>
    <property type="match status" value="1"/>
</dbReference>
<keyword evidence="6 13" id="KW-0418">Kinase</keyword>
<keyword evidence="10" id="KW-0594">Phospholipid biosynthesis</keyword>
<comment type="caution">
    <text evidence="13">The sequence shown here is derived from an EMBL/GenBank/DDBJ whole genome shotgun (WGS) entry which is preliminary data.</text>
</comment>
<dbReference type="OrthoDB" id="9786026at2"/>
<dbReference type="Pfam" id="PF19279">
    <property type="entry name" value="YegS_C"/>
    <property type="match status" value="1"/>
</dbReference>
<dbReference type="GO" id="GO:0005886">
    <property type="term" value="C:plasma membrane"/>
    <property type="evidence" value="ECO:0007669"/>
    <property type="project" value="TreeGrafter"/>
</dbReference>
<dbReference type="GO" id="GO:0046872">
    <property type="term" value="F:metal ion binding"/>
    <property type="evidence" value="ECO:0007669"/>
    <property type="project" value="UniProtKB-KW"/>
</dbReference>
<dbReference type="GO" id="GO:0016301">
    <property type="term" value="F:kinase activity"/>
    <property type="evidence" value="ECO:0007669"/>
    <property type="project" value="UniProtKB-KW"/>
</dbReference>
<comment type="cofactor">
    <cofactor evidence="1">
        <name>Mg(2+)</name>
        <dbReference type="ChEBI" id="CHEBI:18420"/>
    </cofactor>
</comment>
<keyword evidence="11" id="KW-1208">Phospholipid metabolism</keyword>
<gene>
    <name evidence="13" type="ORF">EWE74_15995</name>
</gene>
<evidence type="ECO:0000256" key="11">
    <source>
        <dbReference type="ARBA" id="ARBA00023264"/>
    </source>
</evidence>
<keyword evidence="7" id="KW-0067">ATP-binding</keyword>
<dbReference type="InterPro" id="IPR017438">
    <property type="entry name" value="ATP-NAD_kinase_N"/>
</dbReference>
<evidence type="ECO:0000256" key="5">
    <source>
        <dbReference type="ARBA" id="ARBA00022741"/>
    </source>
</evidence>
<evidence type="ECO:0000259" key="12">
    <source>
        <dbReference type="PROSITE" id="PS50146"/>
    </source>
</evidence>
<keyword evidence="5" id="KW-0547">Nucleotide-binding</keyword>
<evidence type="ECO:0000313" key="14">
    <source>
        <dbReference type="Proteomes" id="UP000292855"/>
    </source>
</evidence>
<keyword evidence="9" id="KW-0443">Lipid metabolism</keyword>
<evidence type="ECO:0000256" key="7">
    <source>
        <dbReference type="ARBA" id="ARBA00022840"/>
    </source>
</evidence>
<dbReference type="Pfam" id="PF00781">
    <property type="entry name" value="DAGK_cat"/>
    <property type="match status" value="1"/>
</dbReference>
<evidence type="ECO:0000313" key="13">
    <source>
        <dbReference type="EMBL" id="RZF58825.1"/>
    </source>
</evidence>
<protein>
    <submittedName>
        <fullName evidence="13">Diacylglycerol kinase family lipid kinase</fullName>
    </submittedName>
</protein>
<feature type="domain" description="DAGKc" evidence="12">
    <location>
        <begin position="2"/>
        <end position="132"/>
    </location>
</feature>
<dbReference type="Gene3D" id="2.60.200.40">
    <property type="match status" value="1"/>
</dbReference>
<dbReference type="InterPro" id="IPR045540">
    <property type="entry name" value="YegS/DAGK_C"/>
</dbReference>
<organism evidence="13 14">
    <name type="scientific">Sphingobacterium corticibacterium</name>
    <dbReference type="NCBI Taxonomy" id="2484746"/>
    <lineage>
        <taxon>Bacteria</taxon>
        <taxon>Pseudomonadati</taxon>
        <taxon>Bacteroidota</taxon>
        <taxon>Sphingobacteriia</taxon>
        <taxon>Sphingobacteriales</taxon>
        <taxon>Sphingobacteriaceae</taxon>
        <taxon>Sphingobacterium</taxon>
    </lineage>
</organism>
<name>A0A4Q6XI17_9SPHI</name>
<dbReference type="SUPFAM" id="SSF111331">
    <property type="entry name" value="NAD kinase/diacylglycerol kinase-like"/>
    <property type="match status" value="1"/>
</dbReference>
<dbReference type="PANTHER" id="PTHR12358">
    <property type="entry name" value="SPHINGOSINE KINASE"/>
    <property type="match status" value="1"/>
</dbReference>
<dbReference type="GO" id="GO:0008654">
    <property type="term" value="P:phospholipid biosynthetic process"/>
    <property type="evidence" value="ECO:0007669"/>
    <property type="project" value="UniProtKB-KW"/>
</dbReference>
<evidence type="ECO:0000256" key="1">
    <source>
        <dbReference type="ARBA" id="ARBA00001946"/>
    </source>
</evidence>
<evidence type="ECO:0000256" key="10">
    <source>
        <dbReference type="ARBA" id="ARBA00023209"/>
    </source>
</evidence>
<sequence length="292" mass="31880">MRQRKRILFVINPISGGKKKTAFNKQVLEVLDLEKFDPTFKITDHANHAFELGKSAIEEGYDAVVAVGGDGTINELGSAILGTDMPLGIIPEGSGNGLALYLGIPLNESAAIRRINRFETTAVDTGVVNGRHFFNIAGLGFDASVSDRFAADNIRGPIGYLRSAINVLSDFQPSTYTLTIDGKEYRKEAFMVSVANSPQYGNNAYIAPQASINDGLLDVCIVKKFPLYLFPKMVFHLFTKSADQSEYVEIIPGKEIIILRDGNGPVHVDGEPVEMGEKLEITIQPKSLKIIC</sequence>
<dbReference type="SMART" id="SM00046">
    <property type="entry name" value="DAGKc"/>
    <property type="match status" value="1"/>
</dbReference>
<evidence type="ECO:0000256" key="8">
    <source>
        <dbReference type="ARBA" id="ARBA00022842"/>
    </source>
</evidence>
<dbReference type="AlphaFoldDB" id="A0A4Q6XI17"/>
<dbReference type="Proteomes" id="UP000292855">
    <property type="component" value="Unassembled WGS sequence"/>
</dbReference>
<dbReference type="InterPro" id="IPR016064">
    <property type="entry name" value="NAD/diacylglycerol_kinase_sf"/>
</dbReference>
<keyword evidence="14" id="KW-1185">Reference proteome</keyword>
<evidence type="ECO:0000256" key="9">
    <source>
        <dbReference type="ARBA" id="ARBA00023098"/>
    </source>
</evidence>
<dbReference type="EMBL" id="SGIT01000003">
    <property type="protein sequence ID" value="RZF58825.1"/>
    <property type="molecule type" value="Genomic_DNA"/>
</dbReference>
<dbReference type="PANTHER" id="PTHR12358:SF106">
    <property type="entry name" value="LIPID KINASE YEGS"/>
    <property type="match status" value="1"/>
</dbReference>
<evidence type="ECO:0000256" key="4">
    <source>
        <dbReference type="ARBA" id="ARBA00022723"/>
    </source>
</evidence>